<feature type="transmembrane region" description="Helical" evidence="14">
    <location>
        <begin position="12"/>
        <end position="36"/>
    </location>
</feature>
<protein>
    <recommendedName>
        <fullName evidence="3">histidine kinase</fullName>
        <ecNumber evidence="3">2.7.13.3</ecNumber>
    </recommendedName>
</protein>
<proteinExistence type="predicted"/>
<dbReference type="InterPro" id="IPR004358">
    <property type="entry name" value="Sig_transdc_His_kin-like_C"/>
</dbReference>
<keyword evidence="8" id="KW-0547">Nucleotide-binding</keyword>
<comment type="catalytic activity">
    <reaction evidence="1">
        <text>ATP + protein L-histidine = ADP + protein N-phospho-L-histidine.</text>
        <dbReference type="EC" id="2.7.13.3"/>
    </reaction>
</comment>
<feature type="domain" description="Histidine kinase" evidence="15">
    <location>
        <begin position="228"/>
        <end position="438"/>
    </location>
</feature>
<dbReference type="InterPro" id="IPR003660">
    <property type="entry name" value="HAMP_dom"/>
</dbReference>
<dbReference type="PROSITE" id="PS50885">
    <property type="entry name" value="HAMP"/>
    <property type="match status" value="1"/>
</dbReference>
<evidence type="ECO:0000256" key="7">
    <source>
        <dbReference type="ARBA" id="ARBA00022692"/>
    </source>
</evidence>
<sequence>MGKITKKLIKHFISIITVVVLICFFVSSIFLSKFYMDMQYRELRYSAEKIYDILKSKEDTLGPSLMTQNFSAFLIKENSITTLSHSRMGMMPLFSNIDLKNLKEKGSFKSPMNTEFLYYKYHSDLGDIIIIQNREFSSSYLNIAYFILMLVFLFALVLSVPIIAAFGKRFTKPILELQRASYDISQGNFNINIDINTKDEIEDLSKSLLAMSESLGKRNVLQRNFIANVSHDFKTPLSIIRNYSEAIYDDILDEPERKEYSKSIISEVDRLNSLVMDLLELSKLQGGVYPINKEYFNLKEFLTSFHNTFKSIAASKNIELTFSSPNVQINADPKHIYRVLYNFIDNALKFSFNDSKVEISAILLDGNLKISVKDHGTGIDASMLDDIWNRYYKHSRKGGMGLGLAICSELLKLHGFVYGVKSQPNEETEFYFFIPKDSIIFK</sequence>
<evidence type="ECO:0000256" key="13">
    <source>
        <dbReference type="ARBA" id="ARBA00023136"/>
    </source>
</evidence>
<dbReference type="SMART" id="SM00387">
    <property type="entry name" value="HATPase_c"/>
    <property type="match status" value="1"/>
</dbReference>
<dbReference type="InterPro" id="IPR036890">
    <property type="entry name" value="HATPase_C_sf"/>
</dbReference>
<dbReference type="Gene3D" id="3.30.565.10">
    <property type="entry name" value="Histidine kinase-like ATPase, C-terminal domain"/>
    <property type="match status" value="1"/>
</dbReference>
<evidence type="ECO:0000313" key="17">
    <source>
        <dbReference type="EMBL" id="MDW8802888.1"/>
    </source>
</evidence>
<keyword evidence="7 14" id="KW-0812">Transmembrane</keyword>
<dbReference type="PANTHER" id="PTHR45528">
    <property type="entry name" value="SENSOR HISTIDINE KINASE CPXA"/>
    <property type="match status" value="1"/>
</dbReference>
<feature type="domain" description="HAMP" evidence="16">
    <location>
        <begin position="168"/>
        <end position="220"/>
    </location>
</feature>
<comment type="caution">
    <text evidence="17">The sequence shown here is derived from an EMBL/GenBank/DDBJ whole genome shotgun (WGS) entry which is preliminary data.</text>
</comment>
<dbReference type="Proteomes" id="UP001281656">
    <property type="component" value="Unassembled WGS sequence"/>
</dbReference>
<evidence type="ECO:0000259" key="16">
    <source>
        <dbReference type="PROSITE" id="PS50885"/>
    </source>
</evidence>
<dbReference type="SUPFAM" id="SSF47384">
    <property type="entry name" value="Homodimeric domain of signal transducing histidine kinase"/>
    <property type="match status" value="1"/>
</dbReference>
<dbReference type="Pfam" id="PF00512">
    <property type="entry name" value="HisKA"/>
    <property type="match status" value="1"/>
</dbReference>
<evidence type="ECO:0000256" key="1">
    <source>
        <dbReference type="ARBA" id="ARBA00000085"/>
    </source>
</evidence>
<keyword evidence="12" id="KW-0902">Two-component regulatory system</keyword>
<evidence type="ECO:0000256" key="14">
    <source>
        <dbReference type="SAM" id="Phobius"/>
    </source>
</evidence>
<dbReference type="Gene3D" id="1.10.287.130">
    <property type="match status" value="1"/>
</dbReference>
<dbReference type="RefSeq" id="WP_318799110.1">
    <property type="nucleotide sequence ID" value="NZ_JARUJP010000031.1"/>
</dbReference>
<dbReference type="InterPro" id="IPR036097">
    <property type="entry name" value="HisK_dim/P_sf"/>
</dbReference>
<dbReference type="PRINTS" id="PR00344">
    <property type="entry name" value="BCTRLSENSOR"/>
</dbReference>
<evidence type="ECO:0000256" key="8">
    <source>
        <dbReference type="ARBA" id="ARBA00022741"/>
    </source>
</evidence>
<keyword evidence="11 14" id="KW-1133">Transmembrane helix</keyword>
<keyword evidence="5" id="KW-0597">Phosphoprotein</keyword>
<dbReference type="CDD" id="cd00082">
    <property type="entry name" value="HisKA"/>
    <property type="match status" value="1"/>
</dbReference>
<dbReference type="InterPro" id="IPR005467">
    <property type="entry name" value="His_kinase_dom"/>
</dbReference>
<gene>
    <name evidence="17" type="ORF">P8V03_17220</name>
</gene>
<evidence type="ECO:0000256" key="9">
    <source>
        <dbReference type="ARBA" id="ARBA00022777"/>
    </source>
</evidence>
<keyword evidence="18" id="KW-1185">Reference proteome</keyword>
<dbReference type="InterPro" id="IPR050398">
    <property type="entry name" value="HssS/ArlS-like"/>
</dbReference>
<keyword evidence="9 17" id="KW-0418">Kinase</keyword>
<evidence type="ECO:0000256" key="11">
    <source>
        <dbReference type="ARBA" id="ARBA00022989"/>
    </source>
</evidence>
<dbReference type="SUPFAM" id="SSF158472">
    <property type="entry name" value="HAMP domain-like"/>
    <property type="match status" value="1"/>
</dbReference>
<dbReference type="CDD" id="cd06225">
    <property type="entry name" value="HAMP"/>
    <property type="match status" value="1"/>
</dbReference>
<evidence type="ECO:0000256" key="2">
    <source>
        <dbReference type="ARBA" id="ARBA00004651"/>
    </source>
</evidence>
<feature type="transmembrane region" description="Helical" evidence="14">
    <location>
        <begin position="143"/>
        <end position="166"/>
    </location>
</feature>
<evidence type="ECO:0000256" key="12">
    <source>
        <dbReference type="ARBA" id="ARBA00023012"/>
    </source>
</evidence>
<dbReference type="InterPro" id="IPR003661">
    <property type="entry name" value="HisK_dim/P_dom"/>
</dbReference>
<dbReference type="InterPro" id="IPR003594">
    <property type="entry name" value="HATPase_dom"/>
</dbReference>
<comment type="subcellular location">
    <subcellularLocation>
        <location evidence="2">Cell membrane</location>
        <topology evidence="2">Multi-pass membrane protein</topology>
    </subcellularLocation>
</comment>
<keyword evidence="10" id="KW-0067">ATP-binding</keyword>
<evidence type="ECO:0000256" key="4">
    <source>
        <dbReference type="ARBA" id="ARBA00022475"/>
    </source>
</evidence>
<keyword evidence="4" id="KW-1003">Cell membrane</keyword>
<dbReference type="PANTHER" id="PTHR45528:SF1">
    <property type="entry name" value="SENSOR HISTIDINE KINASE CPXA"/>
    <property type="match status" value="1"/>
</dbReference>
<name>A0ABU4JXK1_9CLOT</name>
<dbReference type="Pfam" id="PF00672">
    <property type="entry name" value="HAMP"/>
    <property type="match status" value="1"/>
</dbReference>
<evidence type="ECO:0000256" key="3">
    <source>
        <dbReference type="ARBA" id="ARBA00012438"/>
    </source>
</evidence>
<accession>A0ABU4JXK1</accession>
<dbReference type="SMART" id="SM00304">
    <property type="entry name" value="HAMP"/>
    <property type="match status" value="1"/>
</dbReference>
<dbReference type="EC" id="2.7.13.3" evidence="3"/>
<organism evidence="17 18">
    <name type="scientific">Clostridium tanneri</name>
    <dbReference type="NCBI Taxonomy" id="3037988"/>
    <lineage>
        <taxon>Bacteria</taxon>
        <taxon>Bacillati</taxon>
        <taxon>Bacillota</taxon>
        <taxon>Clostridia</taxon>
        <taxon>Eubacteriales</taxon>
        <taxon>Clostridiaceae</taxon>
        <taxon>Clostridium</taxon>
    </lineage>
</organism>
<evidence type="ECO:0000256" key="10">
    <source>
        <dbReference type="ARBA" id="ARBA00022840"/>
    </source>
</evidence>
<dbReference type="PROSITE" id="PS50109">
    <property type="entry name" value="HIS_KIN"/>
    <property type="match status" value="1"/>
</dbReference>
<keyword evidence="6" id="KW-0808">Transferase</keyword>
<dbReference type="Pfam" id="PF02518">
    <property type="entry name" value="HATPase_c"/>
    <property type="match status" value="1"/>
</dbReference>
<dbReference type="SUPFAM" id="SSF55874">
    <property type="entry name" value="ATPase domain of HSP90 chaperone/DNA topoisomerase II/histidine kinase"/>
    <property type="match status" value="1"/>
</dbReference>
<dbReference type="SMART" id="SM00388">
    <property type="entry name" value="HisKA"/>
    <property type="match status" value="1"/>
</dbReference>
<evidence type="ECO:0000313" key="18">
    <source>
        <dbReference type="Proteomes" id="UP001281656"/>
    </source>
</evidence>
<reference evidence="17 18" key="1">
    <citation type="submission" date="2023-04" db="EMBL/GenBank/DDBJ databases">
        <title>Clostridium tannerae sp. nov., isolated from the fecal material of an alpaca.</title>
        <authorList>
            <person name="Miller S."/>
            <person name="Hendry M."/>
            <person name="King J."/>
            <person name="Sankaranarayanan K."/>
            <person name="Lawson P.A."/>
        </authorList>
    </citation>
    <scope>NUCLEOTIDE SEQUENCE [LARGE SCALE GENOMIC DNA]</scope>
    <source>
        <strain evidence="17 18">A1-XYC3</strain>
    </source>
</reference>
<dbReference type="Gene3D" id="6.10.340.10">
    <property type="match status" value="1"/>
</dbReference>
<evidence type="ECO:0000256" key="6">
    <source>
        <dbReference type="ARBA" id="ARBA00022679"/>
    </source>
</evidence>
<keyword evidence="13 14" id="KW-0472">Membrane</keyword>
<evidence type="ECO:0000256" key="5">
    <source>
        <dbReference type="ARBA" id="ARBA00022553"/>
    </source>
</evidence>
<evidence type="ECO:0000259" key="15">
    <source>
        <dbReference type="PROSITE" id="PS50109"/>
    </source>
</evidence>
<dbReference type="EMBL" id="JARUJP010000031">
    <property type="protein sequence ID" value="MDW8802888.1"/>
    <property type="molecule type" value="Genomic_DNA"/>
</dbReference>
<dbReference type="GO" id="GO:0016301">
    <property type="term" value="F:kinase activity"/>
    <property type="evidence" value="ECO:0007669"/>
    <property type="project" value="UniProtKB-KW"/>
</dbReference>